<evidence type="ECO:0000256" key="1">
    <source>
        <dbReference type="SAM" id="Phobius"/>
    </source>
</evidence>
<dbReference type="AlphaFoldDB" id="A0A1F4U143"/>
<dbReference type="EMBL" id="MEUS01000024">
    <property type="protein sequence ID" value="OGC38587.1"/>
    <property type="molecule type" value="Genomic_DNA"/>
</dbReference>
<feature type="transmembrane region" description="Helical" evidence="1">
    <location>
        <begin position="69"/>
        <end position="88"/>
    </location>
</feature>
<proteinExistence type="predicted"/>
<evidence type="ECO:0000313" key="2">
    <source>
        <dbReference type="EMBL" id="OGC38587.1"/>
    </source>
</evidence>
<comment type="caution">
    <text evidence="2">The sequence shown here is derived from an EMBL/GenBank/DDBJ whole genome shotgun (WGS) entry which is preliminary data.</text>
</comment>
<reference evidence="2 3" key="1">
    <citation type="journal article" date="2016" name="Nat. Commun.">
        <title>Thousands of microbial genomes shed light on interconnected biogeochemical processes in an aquifer system.</title>
        <authorList>
            <person name="Anantharaman K."/>
            <person name="Brown C.T."/>
            <person name="Hug L.A."/>
            <person name="Sharon I."/>
            <person name="Castelle C.J."/>
            <person name="Probst A.J."/>
            <person name="Thomas B.C."/>
            <person name="Singh A."/>
            <person name="Wilkins M.J."/>
            <person name="Karaoz U."/>
            <person name="Brodie E.L."/>
            <person name="Williams K.H."/>
            <person name="Hubbard S.S."/>
            <person name="Banfield J.F."/>
        </authorList>
    </citation>
    <scope>NUCLEOTIDE SEQUENCE [LARGE SCALE GENOMIC DNA]</scope>
</reference>
<organism evidence="2 3">
    <name type="scientific">candidate division WWE3 bacterium RBG_13_37_7</name>
    <dbReference type="NCBI Taxonomy" id="1802609"/>
    <lineage>
        <taxon>Bacteria</taxon>
        <taxon>Katanobacteria</taxon>
    </lineage>
</organism>
<protein>
    <submittedName>
        <fullName evidence="2">Uncharacterized protein</fullName>
    </submittedName>
</protein>
<accession>A0A1F4U143</accession>
<keyword evidence="1" id="KW-1133">Transmembrane helix</keyword>
<feature type="transmembrane region" description="Helical" evidence="1">
    <location>
        <begin position="37"/>
        <end position="57"/>
    </location>
</feature>
<keyword evidence="1" id="KW-0812">Transmembrane</keyword>
<dbReference type="Proteomes" id="UP000178270">
    <property type="component" value="Unassembled WGS sequence"/>
</dbReference>
<evidence type="ECO:0000313" key="3">
    <source>
        <dbReference type="Proteomes" id="UP000178270"/>
    </source>
</evidence>
<name>A0A1F4U143_UNCKA</name>
<keyword evidence="1" id="KW-0472">Membrane</keyword>
<gene>
    <name evidence="2" type="ORF">A3K42_01490</name>
</gene>
<sequence>MINAVEKNNSTEDEAEIDWSKARNFLRNNPKDFLIDIYRDFGVPGVLTYIGGVILLFHFPNQPDSTKQVLYAICGLVLLVLATFISYLRIKSQRDREKSLFDMAQDLCNRLAEQLGKGLNDKQVEGVSQKIRQIQRDTRTTIFDQPIEK</sequence>